<keyword evidence="5 7" id="KW-0573">Peptidoglycan synthesis</keyword>
<dbReference type="InterPro" id="IPR052905">
    <property type="entry name" value="LD-transpeptidase_YkuD-like"/>
</dbReference>
<evidence type="ECO:0000256" key="5">
    <source>
        <dbReference type="ARBA" id="ARBA00022984"/>
    </source>
</evidence>
<feature type="signal peptide" evidence="8">
    <location>
        <begin position="1"/>
        <end position="25"/>
    </location>
</feature>
<dbReference type="RefSeq" id="WP_099557511.1">
    <property type="nucleotide sequence ID" value="NZ_LT960614.1"/>
</dbReference>
<name>A0A2C9DA74_9HYPH</name>
<evidence type="ECO:0000256" key="1">
    <source>
        <dbReference type="ARBA" id="ARBA00004752"/>
    </source>
</evidence>
<dbReference type="UniPathway" id="UPA00219"/>
<dbReference type="GO" id="GO:0004180">
    <property type="term" value="F:carboxypeptidase activity"/>
    <property type="evidence" value="ECO:0007669"/>
    <property type="project" value="UniProtKB-ARBA"/>
</dbReference>
<evidence type="ECO:0000259" key="9">
    <source>
        <dbReference type="PROSITE" id="PS52029"/>
    </source>
</evidence>
<dbReference type="Pfam" id="PF20142">
    <property type="entry name" value="Scaffold"/>
    <property type="match status" value="1"/>
</dbReference>
<keyword evidence="11" id="KW-1185">Reference proteome</keyword>
<dbReference type="EMBL" id="LT960614">
    <property type="protein sequence ID" value="SON57222.1"/>
    <property type="molecule type" value="Genomic_DNA"/>
</dbReference>
<dbReference type="Gene3D" id="1.10.101.10">
    <property type="entry name" value="PGBD-like superfamily/PGBD"/>
    <property type="match status" value="1"/>
</dbReference>
<dbReference type="InterPro" id="IPR045380">
    <property type="entry name" value="LD_TPept_scaffold_dom"/>
</dbReference>
<evidence type="ECO:0000256" key="3">
    <source>
        <dbReference type="ARBA" id="ARBA00022679"/>
    </source>
</evidence>
<evidence type="ECO:0000256" key="2">
    <source>
        <dbReference type="ARBA" id="ARBA00005992"/>
    </source>
</evidence>
<proteinExistence type="inferred from homology"/>
<evidence type="ECO:0000313" key="10">
    <source>
        <dbReference type="EMBL" id="SON57222.1"/>
    </source>
</evidence>
<dbReference type="Pfam" id="PF03734">
    <property type="entry name" value="YkuD"/>
    <property type="match status" value="1"/>
</dbReference>
<dbReference type="InterPro" id="IPR036366">
    <property type="entry name" value="PGBDSf"/>
</dbReference>
<evidence type="ECO:0000256" key="4">
    <source>
        <dbReference type="ARBA" id="ARBA00022960"/>
    </source>
</evidence>
<protein>
    <submittedName>
        <fullName evidence="10">Murein L,D-transpeptidase</fullName>
    </submittedName>
</protein>
<dbReference type="Proteomes" id="UP000223606">
    <property type="component" value="Chromosome 1"/>
</dbReference>
<feature type="domain" description="L,D-TPase catalytic" evidence="9">
    <location>
        <begin position="323"/>
        <end position="495"/>
    </location>
</feature>
<comment type="pathway">
    <text evidence="1 7">Cell wall biogenesis; peptidoglycan biosynthesis.</text>
</comment>
<feature type="active site" description="Nucleophile" evidence="7">
    <location>
        <position position="472"/>
    </location>
</feature>
<accession>A0A2C9DA74</accession>
<dbReference type="SUPFAM" id="SSF141523">
    <property type="entry name" value="L,D-transpeptidase catalytic domain-like"/>
    <property type="match status" value="1"/>
</dbReference>
<dbReference type="InterPro" id="IPR038063">
    <property type="entry name" value="Transpep_catalytic_dom"/>
</dbReference>
<dbReference type="InterPro" id="IPR036365">
    <property type="entry name" value="PGBD-like_sf"/>
</dbReference>
<evidence type="ECO:0000256" key="7">
    <source>
        <dbReference type="PROSITE-ProRule" id="PRU01373"/>
    </source>
</evidence>
<feature type="active site" description="Proton donor/acceptor" evidence="7">
    <location>
        <position position="453"/>
    </location>
</feature>
<evidence type="ECO:0000256" key="6">
    <source>
        <dbReference type="ARBA" id="ARBA00023316"/>
    </source>
</evidence>
<dbReference type="PANTHER" id="PTHR41533">
    <property type="entry name" value="L,D-TRANSPEPTIDASE HI_1667-RELATED"/>
    <property type="match status" value="1"/>
</dbReference>
<dbReference type="GO" id="GO:0009252">
    <property type="term" value="P:peptidoglycan biosynthetic process"/>
    <property type="evidence" value="ECO:0007669"/>
    <property type="project" value="UniProtKB-UniPathway"/>
</dbReference>
<dbReference type="GO" id="GO:0008360">
    <property type="term" value="P:regulation of cell shape"/>
    <property type="evidence" value="ECO:0007669"/>
    <property type="project" value="UniProtKB-UniRule"/>
</dbReference>
<keyword evidence="4 7" id="KW-0133">Cell shape</keyword>
<feature type="chain" id="PRO_5012157671" evidence="8">
    <location>
        <begin position="26"/>
        <end position="550"/>
    </location>
</feature>
<comment type="similarity">
    <text evidence="2">Belongs to the YkuD family.</text>
</comment>
<dbReference type="Gene3D" id="2.40.440.10">
    <property type="entry name" value="L,D-transpeptidase catalytic domain-like"/>
    <property type="match status" value="1"/>
</dbReference>
<dbReference type="PANTHER" id="PTHR41533:SF2">
    <property type="entry name" value="BLR7131 PROTEIN"/>
    <property type="match status" value="1"/>
</dbReference>
<dbReference type="Pfam" id="PF01471">
    <property type="entry name" value="PG_binding_1"/>
    <property type="match status" value="1"/>
</dbReference>
<keyword evidence="8" id="KW-0732">Signal</keyword>
<dbReference type="CDD" id="cd16913">
    <property type="entry name" value="YkuD_like"/>
    <property type="match status" value="1"/>
</dbReference>
<dbReference type="GO" id="GO:0016740">
    <property type="term" value="F:transferase activity"/>
    <property type="evidence" value="ECO:0007669"/>
    <property type="project" value="UniProtKB-KW"/>
</dbReference>
<evidence type="ECO:0000256" key="8">
    <source>
        <dbReference type="SAM" id="SignalP"/>
    </source>
</evidence>
<dbReference type="KEGG" id="hdi:HDIA_3681"/>
<evidence type="ECO:0000313" key="11">
    <source>
        <dbReference type="Proteomes" id="UP000223606"/>
    </source>
</evidence>
<dbReference type="InterPro" id="IPR005490">
    <property type="entry name" value="LD_TPept_cat_dom"/>
</dbReference>
<gene>
    <name evidence="10" type="ORF">HDIA_3681</name>
</gene>
<reference evidence="11" key="1">
    <citation type="submission" date="2017-09" db="EMBL/GenBank/DDBJ databases">
        <title>Genome sequence of Nannocystis excedens DSM 71.</title>
        <authorList>
            <person name="Blom J."/>
        </authorList>
    </citation>
    <scope>NUCLEOTIDE SEQUENCE [LARGE SCALE GENOMIC DNA]</scope>
    <source>
        <strain evidence="11">type strain: E19</strain>
    </source>
</reference>
<sequence>MNRLIISVSVATIAAVALAQPSAHAAPGAVMSPVALQTPIEPVTDPVPQDGVALAIDNYLTDLTADPAGTSRSLVKAVTEFYAARANAPVWTDQGRITDRGRSVIATIRDASEDGIDPRHFDLPTIPEDAAMPTSNWATAEIDVKLTVAVLDYAKRAMSGSVAPSQISDMITRRPPQVDPQEALTRLADATDPGAVLEAFNPPQDGFRRLRAKLAEVRQQDREATPVTVIPVGRSLHPGMRDARVALLRTRLGVPETQVDSDIYDSELEAAVRAFQQSKGLTADAVVGPNTLAVLNGEARDKESEIIANMEMWRWMPRDLGNDYIFVNVPNYEVSIRRNGKIVHEARVVVGTVKNQTPIFSDEMEYLVVNPYWNVPVSIATKEMLHQIQKNPAAYFARHGYEALYNGHVVDPSMIWWDQSTLSKVRIRQPPGEANALGHIKFMFPNAHAVYLHDTPSRSLFQKDFRAYSHGCVRVQDPFAFAQAILEDEPNVTLAQVKGLIGKGERRVDLDHHIPVHIAYFTAWVDDDGALQMRNDIYGHTARMKAALGL</sequence>
<dbReference type="OrthoDB" id="9778545at2"/>
<dbReference type="SUPFAM" id="SSF47090">
    <property type="entry name" value="PGBD-like"/>
    <property type="match status" value="1"/>
</dbReference>
<dbReference type="GO" id="GO:0071555">
    <property type="term" value="P:cell wall organization"/>
    <property type="evidence" value="ECO:0007669"/>
    <property type="project" value="UniProtKB-UniRule"/>
</dbReference>
<organism evidence="10 11">
    <name type="scientific">Hartmannibacter diazotrophicus</name>
    <dbReference type="NCBI Taxonomy" id="1482074"/>
    <lineage>
        <taxon>Bacteria</taxon>
        <taxon>Pseudomonadati</taxon>
        <taxon>Pseudomonadota</taxon>
        <taxon>Alphaproteobacteria</taxon>
        <taxon>Hyphomicrobiales</taxon>
        <taxon>Pleomorphomonadaceae</taxon>
        <taxon>Hartmannibacter</taxon>
    </lineage>
</organism>
<dbReference type="AlphaFoldDB" id="A0A2C9DA74"/>
<dbReference type="PROSITE" id="PS52029">
    <property type="entry name" value="LD_TPASE"/>
    <property type="match status" value="1"/>
</dbReference>
<keyword evidence="6 7" id="KW-0961">Cell wall biogenesis/degradation</keyword>
<keyword evidence="3" id="KW-0808">Transferase</keyword>
<dbReference type="InterPro" id="IPR002477">
    <property type="entry name" value="Peptidoglycan-bd-like"/>
</dbReference>